<dbReference type="EMBL" id="CP066744">
    <property type="protein sequence ID" value="QQK07726.1"/>
    <property type="molecule type" value="Genomic_DNA"/>
</dbReference>
<keyword evidence="2" id="KW-1185">Reference proteome</keyword>
<name>A0AC61MTL9_9FIRM</name>
<evidence type="ECO:0000313" key="1">
    <source>
        <dbReference type="EMBL" id="QQK07726.1"/>
    </source>
</evidence>
<proteinExistence type="predicted"/>
<dbReference type="Proteomes" id="UP000595814">
    <property type="component" value="Chromosome"/>
</dbReference>
<reference evidence="1 2" key="1">
    <citation type="journal article" date="2022" name="Int. J. Syst. Evol. Microbiol.">
        <title>Miniphocaeibacter halophilus sp. nov., an ammonium-tolerant acetate-producing bacterium isolated from a biogas system.</title>
        <authorList>
            <person name="Schnurer A."/>
            <person name="Singh A."/>
            <person name="Bi S."/>
            <person name="Qiao W."/>
            <person name="Westerholm M."/>
        </authorList>
    </citation>
    <scope>NUCLEOTIDE SEQUENCE [LARGE SCALE GENOMIC DNA]</scope>
    <source>
        <strain evidence="1 2">AMB_01</strain>
    </source>
</reference>
<accession>A0AC61MTL9</accession>
<sequence length="219" mass="25130">MTLADNIRFLRKKKNMSQDYIAEKLGYKSYTTIQKWESGISEPSLEKLHELSKIFNVDIDYLISKDLTKPENEIIGKVETINSYKYIPDPVSAGNLENMEGQKYSSISIPNNFLGKYANNPDIIIMKVNGDSMNKIIPNESLIGILENFPLCDLKNGDIVVFNDNYNCFVKRFYKTDTKIIFRPESTDESFTDITFDITEDIFTTVKIVGKVVMYNVIL</sequence>
<gene>
    <name evidence="1" type="ORF">JFY71_10640</name>
</gene>
<organism evidence="1 2">
    <name type="scientific">Miniphocaeibacter halophilus</name>
    <dbReference type="NCBI Taxonomy" id="2931922"/>
    <lineage>
        <taxon>Bacteria</taxon>
        <taxon>Bacillati</taxon>
        <taxon>Bacillota</taxon>
        <taxon>Tissierellia</taxon>
        <taxon>Tissierellales</taxon>
        <taxon>Peptoniphilaceae</taxon>
        <taxon>Miniphocaeibacter</taxon>
    </lineage>
</organism>
<protein>
    <submittedName>
        <fullName evidence="1">LexA family transcriptional regulator</fullName>
    </submittedName>
</protein>
<evidence type="ECO:0000313" key="2">
    <source>
        <dbReference type="Proteomes" id="UP000595814"/>
    </source>
</evidence>